<organism evidence="2 3">
    <name type="scientific">Gigaspora margarita</name>
    <dbReference type="NCBI Taxonomy" id="4874"/>
    <lineage>
        <taxon>Eukaryota</taxon>
        <taxon>Fungi</taxon>
        <taxon>Fungi incertae sedis</taxon>
        <taxon>Mucoromycota</taxon>
        <taxon>Glomeromycotina</taxon>
        <taxon>Glomeromycetes</taxon>
        <taxon>Diversisporales</taxon>
        <taxon>Gigasporaceae</taxon>
        <taxon>Gigaspora</taxon>
    </lineage>
</organism>
<gene>
    <name evidence="2" type="ORF">GMARGA_LOCUS30582</name>
</gene>
<keyword evidence="1" id="KW-1133">Transmembrane helix</keyword>
<comment type="caution">
    <text evidence="2">The sequence shown here is derived from an EMBL/GenBank/DDBJ whole genome shotgun (WGS) entry which is preliminary data.</text>
</comment>
<proteinExistence type="predicted"/>
<evidence type="ECO:0000313" key="2">
    <source>
        <dbReference type="EMBL" id="CAG8831187.1"/>
    </source>
</evidence>
<feature type="non-terminal residue" evidence="2">
    <location>
        <position position="1"/>
    </location>
</feature>
<name>A0ABN7WGQ0_GIGMA</name>
<accession>A0ABN7WGQ0</accession>
<evidence type="ECO:0000256" key="1">
    <source>
        <dbReference type="SAM" id="Phobius"/>
    </source>
</evidence>
<sequence>LKIVDEIYDEICSTYKHIYPRSFEVEILKDSIQNYEIDRNYARENALNQLEKNKNNLNSKQYKEAIEEIDDIFKFRRKIYIIEAIEAAKDVKTCIKDFFANVYKFIIICFEFVAKLVYFIKEQVKSKLRKYILNVLLLCTELQLEYLLYSAPYVIRSENLKKPHIGITLVGCYTHPDNCIQRKKALVNNVYADIKLRLEKKNSFSYLIM</sequence>
<evidence type="ECO:0000313" key="3">
    <source>
        <dbReference type="Proteomes" id="UP000789901"/>
    </source>
</evidence>
<feature type="transmembrane region" description="Helical" evidence="1">
    <location>
        <begin position="102"/>
        <end position="120"/>
    </location>
</feature>
<keyword evidence="1" id="KW-0472">Membrane</keyword>
<keyword evidence="1" id="KW-0812">Transmembrane</keyword>
<feature type="non-terminal residue" evidence="2">
    <location>
        <position position="209"/>
    </location>
</feature>
<keyword evidence="3" id="KW-1185">Reference proteome</keyword>
<dbReference type="EMBL" id="CAJVQB010043477">
    <property type="protein sequence ID" value="CAG8831187.1"/>
    <property type="molecule type" value="Genomic_DNA"/>
</dbReference>
<dbReference type="Proteomes" id="UP000789901">
    <property type="component" value="Unassembled WGS sequence"/>
</dbReference>
<reference evidence="2 3" key="1">
    <citation type="submission" date="2021-06" db="EMBL/GenBank/DDBJ databases">
        <authorList>
            <person name="Kallberg Y."/>
            <person name="Tangrot J."/>
            <person name="Rosling A."/>
        </authorList>
    </citation>
    <scope>NUCLEOTIDE SEQUENCE [LARGE SCALE GENOMIC DNA]</scope>
    <source>
        <strain evidence="2 3">120-4 pot B 10/14</strain>
    </source>
</reference>
<protein>
    <submittedName>
        <fullName evidence="2">44529_t:CDS:1</fullName>
    </submittedName>
</protein>